<dbReference type="KEGG" id="mema:MMAB1_0595"/>
<dbReference type="CDD" id="cd00130">
    <property type="entry name" value="PAS"/>
    <property type="match status" value="1"/>
</dbReference>
<dbReference type="PANTHER" id="PTHR10057">
    <property type="entry name" value="PERIPHERAL-TYPE BENZODIAZEPINE RECEPTOR"/>
    <property type="match status" value="1"/>
</dbReference>
<evidence type="ECO:0000313" key="10">
    <source>
        <dbReference type="EMBL" id="CVK31812.1"/>
    </source>
</evidence>
<proteinExistence type="inferred from homology"/>
<keyword evidence="4 7" id="KW-1133">Transmembrane helix</keyword>
<evidence type="ECO:0000256" key="1">
    <source>
        <dbReference type="ARBA" id="ARBA00004141"/>
    </source>
</evidence>
<accession>A0A0X3BI49</accession>
<feature type="transmembrane region" description="Helical" evidence="7">
    <location>
        <begin position="316"/>
        <end position="336"/>
    </location>
</feature>
<evidence type="ECO:0000256" key="4">
    <source>
        <dbReference type="ARBA" id="ARBA00022989"/>
    </source>
</evidence>
<evidence type="ECO:0000256" key="7">
    <source>
        <dbReference type="SAM" id="Phobius"/>
    </source>
</evidence>
<dbReference type="Gene3D" id="3.30.565.10">
    <property type="entry name" value="Histidine kinase-like ATPase, C-terminal domain"/>
    <property type="match status" value="1"/>
</dbReference>
<dbReference type="GO" id="GO:0033013">
    <property type="term" value="P:tetrapyrrole metabolic process"/>
    <property type="evidence" value="ECO:0007669"/>
    <property type="project" value="UniProtKB-ARBA"/>
</dbReference>
<feature type="domain" description="PAS" evidence="8">
    <location>
        <begin position="82"/>
        <end position="147"/>
    </location>
</feature>
<dbReference type="SMART" id="SM00086">
    <property type="entry name" value="PAC"/>
    <property type="match status" value="2"/>
</dbReference>
<feature type="domain" description="PAC" evidence="9">
    <location>
        <begin position="29"/>
        <end position="81"/>
    </location>
</feature>
<protein>
    <recommendedName>
        <fullName evidence="12">PAS domain S-box protein</fullName>
    </recommendedName>
</protein>
<comment type="subcellular location">
    <subcellularLocation>
        <location evidence="1">Membrane</location>
        <topology evidence="1">Multi-pass membrane protein</topology>
    </subcellularLocation>
</comment>
<dbReference type="NCBIfam" id="TIGR00229">
    <property type="entry name" value="sensory_box"/>
    <property type="match status" value="2"/>
</dbReference>
<dbReference type="Proteomes" id="UP000069850">
    <property type="component" value="Chromosome 1"/>
</dbReference>
<dbReference type="InterPro" id="IPR029016">
    <property type="entry name" value="GAF-like_dom_sf"/>
</dbReference>
<feature type="transmembrane region" description="Helical" evidence="7">
    <location>
        <begin position="657"/>
        <end position="683"/>
    </location>
</feature>
<gene>
    <name evidence="10" type="ORF">MMAB1_0595</name>
</gene>
<dbReference type="OrthoDB" id="342253at2157"/>
<dbReference type="EMBL" id="LT158599">
    <property type="protein sequence ID" value="CVK31812.1"/>
    <property type="molecule type" value="Genomic_DNA"/>
</dbReference>
<dbReference type="InterPro" id="IPR038330">
    <property type="entry name" value="TspO/MBR-related_sf"/>
</dbReference>
<feature type="transmembrane region" description="Helical" evidence="7">
    <location>
        <begin position="754"/>
        <end position="775"/>
    </location>
</feature>
<organism evidence="10 11">
    <name type="scientific">Methanoculleus bourgensis</name>
    <dbReference type="NCBI Taxonomy" id="83986"/>
    <lineage>
        <taxon>Archaea</taxon>
        <taxon>Methanobacteriati</taxon>
        <taxon>Methanobacteriota</taxon>
        <taxon>Stenosarchaea group</taxon>
        <taxon>Methanomicrobia</taxon>
        <taxon>Methanomicrobiales</taxon>
        <taxon>Methanomicrobiaceae</taxon>
        <taxon>Methanoculleus</taxon>
    </lineage>
</organism>
<keyword evidence="5 7" id="KW-0472">Membrane</keyword>
<dbReference type="Gene3D" id="3.30.450.20">
    <property type="entry name" value="PAS domain"/>
    <property type="match status" value="2"/>
</dbReference>
<dbReference type="InterPro" id="IPR000014">
    <property type="entry name" value="PAS"/>
</dbReference>
<feature type="transmembrane region" description="Helical" evidence="7">
    <location>
        <begin position="782"/>
        <end position="803"/>
    </location>
</feature>
<dbReference type="InterPro" id="IPR003018">
    <property type="entry name" value="GAF"/>
</dbReference>
<reference evidence="10 11" key="1">
    <citation type="submission" date="2016-01" db="EMBL/GenBank/DDBJ databases">
        <authorList>
            <person name="Manzoor S."/>
        </authorList>
    </citation>
    <scope>NUCLEOTIDE SEQUENCE [LARGE SCALE GENOMIC DNA]</scope>
    <source>
        <strain evidence="10">Methanoculleus sp MAB1</strain>
    </source>
</reference>
<evidence type="ECO:0000259" key="8">
    <source>
        <dbReference type="PROSITE" id="PS50112"/>
    </source>
</evidence>
<dbReference type="SMART" id="SM00091">
    <property type="entry name" value="PAS"/>
    <property type="match status" value="1"/>
</dbReference>
<dbReference type="InterPro" id="IPR003594">
    <property type="entry name" value="HATPase_dom"/>
</dbReference>
<dbReference type="PROSITE" id="PS50112">
    <property type="entry name" value="PAS"/>
    <property type="match status" value="1"/>
</dbReference>
<dbReference type="PROSITE" id="PS50113">
    <property type="entry name" value="PAC"/>
    <property type="match status" value="2"/>
</dbReference>
<dbReference type="GO" id="GO:0016020">
    <property type="term" value="C:membrane"/>
    <property type="evidence" value="ECO:0007669"/>
    <property type="project" value="UniProtKB-SubCell"/>
</dbReference>
<evidence type="ECO:0000256" key="2">
    <source>
        <dbReference type="ARBA" id="ARBA00007524"/>
    </source>
</evidence>
<name>A0A0X3BI49_9EURY</name>
<evidence type="ECO:0008006" key="12">
    <source>
        <dbReference type="Google" id="ProtNLM"/>
    </source>
</evidence>
<dbReference type="Pfam" id="PF13185">
    <property type="entry name" value="GAF_2"/>
    <property type="match status" value="1"/>
</dbReference>
<dbReference type="InterPro" id="IPR035965">
    <property type="entry name" value="PAS-like_dom_sf"/>
</dbReference>
<feature type="region of interest" description="Disordered" evidence="6">
    <location>
        <begin position="521"/>
        <end position="559"/>
    </location>
</feature>
<dbReference type="SUPFAM" id="SSF55781">
    <property type="entry name" value="GAF domain-like"/>
    <property type="match status" value="1"/>
</dbReference>
<dbReference type="InterPro" id="IPR004307">
    <property type="entry name" value="TspO_MBR"/>
</dbReference>
<dbReference type="CDD" id="cd15904">
    <property type="entry name" value="TSPO_MBR"/>
    <property type="match status" value="1"/>
</dbReference>
<evidence type="ECO:0000313" key="11">
    <source>
        <dbReference type="Proteomes" id="UP000069850"/>
    </source>
</evidence>
<feature type="region of interest" description="Disordered" evidence="6">
    <location>
        <begin position="597"/>
        <end position="625"/>
    </location>
</feature>
<feature type="compositionally biased region" description="Low complexity" evidence="6">
    <location>
        <begin position="539"/>
        <end position="559"/>
    </location>
</feature>
<sequence length="807" mass="88753">MPISIFFDTTDGAGSGTRNPFCRQTIQRHEFELDLLASDGRRVHVLVVTSPVTDAAGAFGGCLAGVLDITDRKEAELALRRSEQKYRLVVESLSEGIWVVDQDACTSFVNPRMAEMLGYAPEEMTGRPFHSFIPPSCSATIQDRLTRRRDGIREQYECEFIRKEGDRITALLIASPFMDDSGEFRGSIAGVMDITERKRAEEEIRIRSEQLMVLNRIISVSATSLSLAEHLEESLEKTVELMGFHVGIVYMLDADRKRALLQYQRGVPPSCMPRNRVVKIHHWPFNFIFVAGQPRYIERHPDLNSIEAGILRELDVSALACIPLIAEAVVVGAVYAGSRTKESFSREERTLLETIGKEIGSGILKGMLHKRLEAANREANLYLDIMTHDIRNTENVSGLYAGLLIEMLEGEAALYARKIESSVRRSKEILGNVSTIRRIHHESPDLSPVDLDVVVKEEVAAFPDVAIEVEGMSRQVWADDLLPEVFTNLIRNAVKLGGPGIEIAIRVEDYDGESVLVSVEDTGPGIPDPLKGRSSTCLSGDGSRGAATGSGSLSSGRSSSATAALSGWRTGWKGGRISARRSGLPFVRCSPPGATMTVTGVRSGKSASERRSRGKRPRPVGSSSWQGLTFRTASRRFKGSYSIHTVVASAFIRVTQFFAAIAVCLLAGLVGSIFTAPAVPTWYAALAKPTLNPPAWLFGPVWTVLFILMGIALYLVWSKGWGQKNVQVAMTIFAVQLVLNILWSYLFFGLQAPFFALIEIILLWVAILMTIGAFYRVSIPAAALLVPYLLWVTFAAYLTYGIYALNP</sequence>
<dbReference type="InterPro" id="IPR001610">
    <property type="entry name" value="PAC"/>
</dbReference>
<dbReference type="PANTHER" id="PTHR10057:SF0">
    <property type="entry name" value="TRANSLOCATOR PROTEIN"/>
    <property type="match status" value="1"/>
</dbReference>
<feature type="domain" description="PAC" evidence="9">
    <location>
        <begin position="154"/>
        <end position="206"/>
    </location>
</feature>
<dbReference type="Pfam" id="PF13426">
    <property type="entry name" value="PAS_9"/>
    <property type="match status" value="2"/>
</dbReference>
<evidence type="ECO:0000256" key="5">
    <source>
        <dbReference type="ARBA" id="ARBA00023136"/>
    </source>
</evidence>
<dbReference type="InterPro" id="IPR000700">
    <property type="entry name" value="PAS-assoc_C"/>
</dbReference>
<evidence type="ECO:0000256" key="6">
    <source>
        <dbReference type="SAM" id="MobiDB-lite"/>
    </source>
</evidence>
<dbReference type="AlphaFoldDB" id="A0A0X3BI49"/>
<keyword evidence="3 7" id="KW-0812">Transmembrane</keyword>
<dbReference type="SUPFAM" id="SSF55874">
    <property type="entry name" value="ATPase domain of HSP90 chaperone/DNA topoisomerase II/histidine kinase"/>
    <property type="match status" value="1"/>
</dbReference>
<dbReference type="Pfam" id="PF03073">
    <property type="entry name" value="TspO_MBR"/>
    <property type="match status" value="1"/>
</dbReference>
<dbReference type="SUPFAM" id="SSF55785">
    <property type="entry name" value="PYP-like sensor domain (PAS domain)"/>
    <property type="match status" value="2"/>
</dbReference>
<dbReference type="Pfam" id="PF02518">
    <property type="entry name" value="HATPase_c"/>
    <property type="match status" value="1"/>
</dbReference>
<evidence type="ECO:0000256" key="3">
    <source>
        <dbReference type="ARBA" id="ARBA00022692"/>
    </source>
</evidence>
<feature type="transmembrane region" description="Helical" evidence="7">
    <location>
        <begin position="728"/>
        <end position="748"/>
    </location>
</feature>
<feature type="transmembrane region" description="Helical" evidence="7">
    <location>
        <begin position="695"/>
        <end position="716"/>
    </location>
</feature>
<dbReference type="InterPro" id="IPR036890">
    <property type="entry name" value="HATPase_C_sf"/>
</dbReference>
<dbReference type="Gene3D" id="1.20.1260.100">
    <property type="entry name" value="TspO/MBR protein"/>
    <property type="match status" value="1"/>
</dbReference>
<dbReference type="FunFam" id="1.20.1260.100:FF:000001">
    <property type="entry name" value="translocator protein 2"/>
    <property type="match status" value="1"/>
</dbReference>
<dbReference type="Gene3D" id="3.30.450.40">
    <property type="match status" value="1"/>
</dbReference>
<comment type="similarity">
    <text evidence="2">Belongs to the TspO/BZRP family.</text>
</comment>
<evidence type="ECO:0000259" key="9">
    <source>
        <dbReference type="PROSITE" id="PS50113"/>
    </source>
</evidence>